<sequence>MPDQARRHRNALHKRYVTNSMVIHCVFRRQGFKRPMFIVFRSAKLVLFDRKSETVRRWSLSCHRFVSGKYLCPLMWFPVRALHQYVVSKQNPYTFSHKLWRVVFVLAALTILSGHLHRYTRQESDVVRQLISPIEAGRKGIKRFTAALFAAYFLNTDAIGFLTPKVATARNLCNRLTISISSPKLGFTD</sequence>
<accession>A0A482ETI2</accession>
<gene>
    <name evidence="1" type="ORF">NNIBIDOC_00202</name>
</gene>
<reference evidence="1" key="1">
    <citation type="submission" date="2019-01" db="EMBL/GenBank/DDBJ databases">
        <title>Salmonella strain 1423 plasmid sequences.</title>
        <authorList>
            <person name="Chen K."/>
            <person name="Chen S."/>
        </authorList>
    </citation>
    <scope>NUCLEOTIDE SEQUENCE</scope>
    <source>
        <strain evidence="1">Sa1423</strain>
        <plasmid evidence="1">pSa1423-160k</plasmid>
    </source>
</reference>
<protein>
    <submittedName>
        <fullName evidence="1">Uncharacterized protein</fullName>
    </submittedName>
</protein>
<name>A0A482ETI2_SALSP</name>
<geneLocation type="plasmid" evidence="1">
    <name>pSa1423-160k</name>
</geneLocation>
<organism evidence="1">
    <name type="scientific">Salmonella sp</name>
    <dbReference type="NCBI Taxonomy" id="599"/>
    <lineage>
        <taxon>Bacteria</taxon>
        <taxon>Pseudomonadati</taxon>
        <taxon>Pseudomonadota</taxon>
        <taxon>Gammaproteobacteria</taxon>
        <taxon>Enterobacterales</taxon>
        <taxon>Enterobacteriaceae</taxon>
        <taxon>Salmonella</taxon>
    </lineage>
</organism>
<keyword evidence="1" id="KW-0614">Plasmid</keyword>
<proteinExistence type="predicted"/>
<dbReference type="EMBL" id="MK356558">
    <property type="protein sequence ID" value="QBM91528.1"/>
    <property type="molecule type" value="Genomic_DNA"/>
</dbReference>
<dbReference type="AlphaFoldDB" id="A0A482ETI2"/>
<evidence type="ECO:0000313" key="1">
    <source>
        <dbReference type="EMBL" id="QBM91528.1"/>
    </source>
</evidence>